<dbReference type="InterPro" id="IPR005467">
    <property type="entry name" value="His_kinase_dom"/>
</dbReference>
<dbReference type="RefSeq" id="WP_169262054.1">
    <property type="nucleotide sequence ID" value="NZ_WTVQ01000044.1"/>
</dbReference>
<dbReference type="SUPFAM" id="SSF55874">
    <property type="entry name" value="ATPase domain of HSP90 chaperone/DNA topoisomerase II/histidine kinase"/>
    <property type="match status" value="1"/>
</dbReference>
<dbReference type="Gene3D" id="3.30.565.10">
    <property type="entry name" value="Histidine kinase-like ATPase, C-terminal domain"/>
    <property type="match status" value="1"/>
</dbReference>
<feature type="transmembrane region" description="Helical" evidence="6">
    <location>
        <begin position="83"/>
        <end position="103"/>
    </location>
</feature>
<protein>
    <recommendedName>
        <fullName evidence="2">histidine kinase</fullName>
        <ecNumber evidence="2">2.7.13.3</ecNumber>
    </recommendedName>
</protein>
<feature type="transmembrane region" description="Helical" evidence="6">
    <location>
        <begin position="44"/>
        <end position="62"/>
    </location>
</feature>
<evidence type="ECO:0000256" key="5">
    <source>
        <dbReference type="ARBA" id="ARBA00022777"/>
    </source>
</evidence>
<dbReference type="PROSITE" id="PS50109">
    <property type="entry name" value="HIS_KIN"/>
    <property type="match status" value="1"/>
</dbReference>
<evidence type="ECO:0000256" key="6">
    <source>
        <dbReference type="SAM" id="Phobius"/>
    </source>
</evidence>
<dbReference type="EMBL" id="WTVQ01000044">
    <property type="protein sequence ID" value="NMG76919.1"/>
    <property type="molecule type" value="Genomic_DNA"/>
</dbReference>
<dbReference type="Gene3D" id="1.10.287.130">
    <property type="match status" value="1"/>
</dbReference>
<reference evidence="8 9" key="1">
    <citation type="submission" date="2019-12" db="EMBL/GenBank/DDBJ databases">
        <title>Comparative genomics gives insights into the taxonomy of the Azoarcus-Aromatoleum group and reveals separate origins of nif in the plant-associated Azoarcus and non-plant-associated Aromatoleum sub-groups.</title>
        <authorList>
            <person name="Lafos M."/>
            <person name="Maluk M."/>
            <person name="Batista M."/>
            <person name="Junghare M."/>
            <person name="Carmona M."/>
            <person name="Faoro H."/>
            <person name="Cruz L.M."/>
            <person name="Battistoni F."/>
            <person name="De Souza E."/>
            <person name="Pedrosa F."/>
            <person name="Chen W.-M."/>
            <person name="Poole P.S."/>
            <person name="Dixon R.A."/>
            <person name="James E.K."/>
        </authorList>
    </citation>
    <scope>NUCLEOTIDE SEQUENCE [LARGE SCALE GENOMIC DNA]</scope>
    <source>
        <strain evidence="8 9">22Lin</strain>
    </source>
</reference>
<dbReference type="PANTHER" id="PTHR42878">
    <property type="entry name" value="TWO-COMPONENT HISTIDINE KINASE"/>
    <property type="match status" value="1"/>
</dbReference>
<evidence type="ECO:0000256" key="4">
    <source>
        <dbReference type="ARBA" id="ARBA00022679"/>
    </source>
</evidence>
<dbReference type="InterPro" id="IPR004358">
    <property type="entry name" value="Sig_transdc_His_kin-like_C"/>
</dbReference>
<comment type="caution">
    <text evidence="8">The sequence shown here is derived from an EMBL/GenBank/DDBJ whole genome shotgun (WGS) entry which is preliminary data.</text>
</comment>
<dbReference type="SMART" id="SM00388">
    <property type="entry name" value="HisKA"/>
    <property type="match status" value="1"/>
</dbReference>
<gene>
    <name evidence="8" type="ORF">GPA25_19385</name>
</gene>
<dbReference type="InterPro" id="IPR003594">
    <property type="entry name" value="HATPase_dom"/>
</dbReference>
<dbReference type="Pfam" id="PF02518">
    <property type="entry name" value="HATPase_c"/>
    <property type="match status" value="1"/>
</dbReference>
<evidence type="ECO:0000256" key="1">
    <source>
        <dbReference type="ARBA" id="ARBA00000085"/>
    </source>
</evidence>
<feature type="transmembrane region" description="Helical" evidence="6">
    <location>
        <begin position="370"/>
        <end position="393"/>
    </location>
</feature>
<dbReference type="GO" id="GO:0016301">
    <property type="term" value="F:kinase activity"/>
    <property type="evidence" value="ECO:0007669"/>
    <property type="project" value="UniProtKB-KW"/>
</dbReference>
<accession>A0ABX1QI58</accession>
<dbReference type="Pfam" id="PF00512">
    <property type="entry name" value="HisKA"/>
    <property type="match status" value="1"/>
</dbReference>
<dbReference type="InterPro" id="IPR050351">
    <property type="entry name" value="BphY/WalK/GraS-like"/>
</dbReference>
<organism evidence="8 9">
    <name type="scientific">Aromatoleum diolicum</name>
    <dbReference type="NCBI Taxonomy" id="75796"/>
    <lineage>
        <taxon>Bacteria</taxon>
        <taxon>Pseudomonadati</taxon>
        <taxon>Pseudomonadota</taxon>
        <taxon>Betaproteobacteria</taxon>
        <taxon>Rhodocyclales</taxon>
        <taxon>Rhodocyclaceae</taxon>
        <taxon>Aromatoleum</taxon>
    </lineage>
</organism>
<keyword evidence="5 8" id="KW-0418">Kinase</keyword>
<proteinExistence type="predicted"/>
<evidence type="ECO:0000313" key="8">
    <source>
        <dbReference type="EMBL" id="NMG76919.1"/>
    </source>
</evidence>
<keyword evidence="6" id="KW-0472">Membrane</keyword>
<keyword evidence="4" id="KW-0808">Transferase</keyword>
<dbReference type="InterPro" id="IPR036097">
    <property type="entry name" value="HisK_dim/P_sf"/>
</dbReference>
<evidence type="ECO:0000259" key="7">
    <source>
        <dbReference type="PROSITE" id="PS50109"/>
    </source>
</evidence>
<keyword evidence="3" id="KW-0597">Phosphoprotein</keyword>
<dbReference type="PRINTS" id="PR00344">
    <property type="entry name" value="BCTRLSENSOR"/>
</dbReference>
<dbReference type="EC" id="2.7.13.3" evidence="2"/>
<dbReference type="CDD" id="cd00082">
    <property type="entry name" value="HisKA"/>
    <property type="match status" value="1"/>
</dbReference>
<feature type="domain" description="Histidine kinase" evidence="7">
    <location>
        <begin position="443"/>
        <end position="658"/>
    </location>
</feature>
<dbReference type="InterPro" id="IPR003661">
    <property type="entry name" value="HisK_dim/P_dom"/>
</dbReference>
<keyword evidence="9" id="KW-1185">Reference proteome</keyword>
<comment type="catalytic activity">
    <reaction evidence="1">
        <text>ATP + protein L-histidine = ADP + protein N-phospho-L-histidine.</text>
        <dbReference type="EC" id="2.7.13.3"/>
    </reaction>
</comment>
<keyword evidence="6" id="KW-1133">Transmembrane helix</keyword>
<dbReference type="InterPro" id="IPR036890">
    <property type="entry name" value="HATPase_C_sf"/>
</dbReference>
<dbReference type="SMART" id="SM00387">
    <property type="entry name" value="HATPase_c"/>
    <property type="match status" value="1"/>
</dbReference>
<feature type="transmembrane region" description="Helical" evidence="6">
    <location>
        <begin position="7"/>
        <end position="24"/>
    </location>
</feature>
<keyword evidence="6" id="KW-0812">Transmembrane</keyword>
<evidence type="ECO:0000256" key="2">
    <source>
        <dbReference type="ARBA" id="ARBA00012438"/>
    </source>
</evidence>
<dbReference type="PANTHER" id="PTHR42878:SF15">
    <property type="entry name" value="BACTERIOPHYTOCHROME"/>
    <property type="match status" value="1"/>
</dbReference>
<sequence length="661" mass="73078">MSRRRTVVVITLTYALFAGLWIASSDTLLSILVEDSTLRMQIGSAKGFVYVAVTTLLLYLLLDSWRLSTLEAEEERRRPRLGVVLTAFLGLALVVPVIGVAVVRLHGRQIELEAYANLQTVAELKARQIQSWLAERDGDGRALAQSSGFALRLARWLNSGVAAERDLVQDRLSSMQSSLHYEGVVLLDANGRTVYASGSRREVPAAIQSLMAQARVRGDVVRSDLYLDESDRLHLDWIVPIRNPQRPSENVIAFVLLHVEPDRALYPLILSWHAPSPTAESFLVRREADSVVYLNELRHRVGAPLSLRLPLTTDGLPAAAAIANGEPLTMTGIDYRGVSVLAATRSIADTPWHLVAKVDREEVMAPLRNLVWWVSLVTICAIAAVAALILMYLRQQRRADRWAVQAEASERIRELNAQLEQRVIARTRQLAEANRELESFAYAVSHDLKAPLRGIIGYSRLLETEYSQQLVEEGRDFVCQINHAAMQMHQLIDDLLAYSRIERGTIAMTPTDLPAFVDGVLANCRPAIVETGAKVSVNIPRVTVPLDSNGLSMALRNVIDNAVKFSSHATPPRIEIGAHIGPASCVIWVRDNGIGFDMKFHDRMFEVFSRLDSNGDFPGTGVGLGIVRKAMQRMGGQAWAEGEIGRGACFFLKLPLMPTAA</sequence>
<evidence type="ECO:0000256" key="3">
    <source>
        <dbReference type="ARBA" id="ARBA00022553"/>
    </source>
</evidence>
<evidence type="ECO:0000313" key="9">
    <source>
        <dbReference type="Proteomes" id="UP000648984"/>
    </source>
</evidence>
<dbReference type="Proteomes" id="UP000648984">
    <property type="component" value="Unassembled WGS sequence"/>
</dbReference>
<dbReference type="SUPFAM" id="SSF47384">
    <property type="entry name" value="Homodimeric domain of signal transducing histidine kinase"/>
    <property type="match status" value="1"/>
</dbReference>
<name>A0ABX1QI58_9RHOO</name>